<feature type="transmembrane region" description="Helical" evidence="1">
    <location>
        <begin position="164"/>
        <end position="190"/>
    </location>
</feature>
<reference evidence="2 3" key="1">
    <citation type="submission" date="2024-02" db="EMBL/GenBank/DDBJ databases">
        <authorList>
            <person name="Chen Y."/>
            <person name="Shah S."/>
            <person name="Dougan E. K."/>
            <person name="Thang M."/>
            <person name="Chan C."/>
        </authorList>
    </citation>
    <scope>NUCLEOTIDE SEQUENCE [LARGE SCALE GENOMIC DNA]</scope>
</reference>
<keyword evidence="1" id="KW-0472">Membrane</keyword>
<accession>A0ABP0QML6</accession>
<evidence type="ECO:0000313" key="2">
    <source>
        <dbReference type="EMBL" id="CAK9089462.1"/>
    </source>
</evidence>
<gene>
    <name evidence="2" type="ORF">CCMP2556_LOCUS43065</name>
</gene>
<name>A0ABP0QML6_9DINO</name>
<keyword evidence="3" id="KW-1185">Reference proteome</keyword>
<sequence>MMQRQPTVEIAQPTVPEGFKAGDRLQATFPNGESIMISIPEGAAPFDGLWIEVRRGRWVPARAAKWLFKSLLFTLGCGLVFAGFGLMRCPIHWLLWVLCCLLTCCFCLCAHTNGGKACNIFATWTCLGCPILGLLALVRQLFLCDPEHDMGIDDGPYLAIPKDYAYYVIYGILCPMLICCCVGTFSLFACAWRRRSELELAASMPAIKRGAGKIEEYANKFKNMNQNHNDFEGSFDYAYGSQPEIYIEKFGVETFEGQANDLLGVASCIDKYDNLYDFDGNFQGCRLGIFCRVYHLPPIKYMVRDGREKFEEAAEELQPVARKVKEYVDKMRREGFGANFEGKFWNLEGEYAINSAWKDTEAFERKAHRLLLSYHKVEEYADKMRREGLGEDFEGCFQKLEGEYAINSAWNNTDDFETKADRVLLSYQGAREFLEPARRWEDMGELRDIFRQKLGRSPEKVIHDDICGTPFVWQGSALTSDFVKVFAADLHRKRQGSKNALEFYELLEERLDGFSEAFRAKVCKDGAKTFIHRHELDNASFSVALAKAFGPIHLWNKTTFLRYKPRVLED</sequence>
<feature type="transmembrane region" description="Helical" evidence="1">
    <location>
        <begin position="93"/>
        <end position="110"/>
    </location>
</feature>
<comment type="caution">
    <text evidence="2">The sequence shown here is derived from an EMBL/GenBank/DDBJ whole genome shotgun (WGS) entry which is preliminary data.</text>
</comment>
<evidence type="ECO:0000256" key="1">
    <source>
        <dbReference type="SAM" id="Phobius"/>
    </source>
</evidence>
<proteinExistence type="predicted"/>
<keyword evidence="1" id="KW-0812">Transmembrane</keyword>
<feature type="transmembrane region" description="Helical" evidence="1">
    <location>
        <begin position="117"/>
        <end position="138"/>
    </location>
</feature>
<dbReference type="Proteomes" id="UP001642484">
    <property type="component" value="Unassembled WGS sequence"/>
</dbReference>
<organism evidence="2 3">
    <name type="scientific">Durusdinium trenchii</name>
    <dbReference type="NCBI Taxonomy" id="1381693"/>
    <lineage>
        <taxon>Eukaryota</taxon>
        <taxon>Sar</taxon>
        <taxon>Alveolata</taxon>
        <taxon>Dinophyceae</taxon>
        <taxon>Suessiales</taxon>
        <taxon>Symbiodiniaceae</taxon>
        <taxon>Durusdinium</taxon>
    </lineage>
</organism>
<feature type="transmembrane region" description="Helical" evidence="1">
    <location>
        <begin position="66"/>
        <end position="87"/>
    </location>
</feature>
<protein>
    <submittedName>
        <fullName evidence="2">Uncharacterized protein</fullName>
    </submittedName>
</protein>
<evidence type="ECO:0000313" key="3">
    <source>
        <dbReference type="Proteomes" id="UP001642484"/>
    </source>
</evidence>
<dbReference type="EMBL" id="CAXAMN010024718">
    <property type="protein sequence ID" value="CAK9089462.1"/>
    <property type="molecule type" value="Genomic_DNA"/>
</dbReference>
<keyword evidence="1" id="KW-1133">Transmembrane helix</keyword>